<evidence type="ECO:0000256" key="1">
    <source>
        <dbReference type="SAM" id="MobiDB-lite"/>
    </source>
</evidence>
<sequence length="54" mass="6246">KFEKVYPLSKYENSTENIQIKNEQSLSETTTEGGTFEQDLEVIEGSQEIDNFEQ</sequence>
<comment type="caution">
    <text evidence="2">The sequence shown here is derived from an EMBL/GenBank/DDBJ whole genome shotgun (WGS) entry which is preliminary data.</text>
</comment>
<accession>A0A9N9EV48</accession>
<reference evidence="2" key="1">
    <citation type="submission" date="2021-06" db="EMBL/GenBank/DDBJ databases">
        <authorList>
            <person name="Kallberg Y."/>
            <person name="Tangrot J."/>
            <person name="Rosling A."/>
        </authorList>
    </citation>
    <scope>NUCLEOTIDE SEQUENCE</scope>
    <source>
        <strain evidence="2">MT106</strain>
    </source>
</reference>
<feature type="non-terminal residue" evidence="2">
    <location>
        <position position="1"/>
    </location>
</feature>
<evidence type="ECO:0000313" key="2">
    <source>
        <dbReference type="EMBL" id="CAG8693572.1"/>
    </source>
</evidence>
<dbReference type="AlphaFoldDB" id="A0A9N9EV48"/>
<keyword evidence="3" id="KW-1185">Reference proteome</keyword>
<name>A0A9N9EV48_9GLOM</name>
<dbReference type="Proteomes" id="UP000789831">
    <property type="component" value="Unassembled WGS sequence"/>
</dbReference>
<dbReference type="EMBL" id="CAJVPL010015517">
    <property type="protein sequence ID" value="CAG8693572.1"/>
    <property type="molecule type" value="Genomic_DNA"/>
</dbReference>
<protein>
    <submittedName>
        <fullName evidence="2">3713_t:CDS:1</fullName>
    </submittedName>
</protein>
<proteinExistence type="predicted"/>
<organism evidence="2 3">
    <name type="scientific">Ambispora gerdemannii</name>
    <dbReference type="NCBI Taxonomy" id="144530"/>
    <lineage>
        <taxon>Eukaryota</taxon>
        <taxon>Fungi</taxon>
        <taxon>Fungi incertae sedis</taxon>
        <taxon>Mucoromycota</taxon>
        <taxon>Glomeromycotina</taxon>
        <taxon>Glomeromycetes</taxon>
        <taxon>Archaeosporales</taxon>
        <taxon>Ambisporaceae</taxon>
        <taxon>Ambispora</taxon>
    </lineage>
</organism>
<evidence type="ECO:0000313" key="3">
    <source>
        <dbReference type="Proteomes" id="UP000789831"/>
    </source>
</evidence>
<gene>
    <name evidence="2" type="ORF">AGERDE_LOCUS13197</name>
</gene>
<feature type="region of interest" description="Disordered" evidence="1">
    <location>
        <begin position="25"/>
        <end position="54"/>
    </location>
</feature>